<comment type="subcellular location">
    <subcellularLocation>
        <location evidence="1">Cell inner membrane</location>
        <topology evidence="1">Multi-pass membrane protein</topology>
    </subcellularLocation>
</comment>
<evidence type="ECO:0000256" key="8">
    <source>
        <dbReference type="ARBA" id="ARBA00022777"/>
    </source>
</evidence>
<organism evidence="18 19">
    <name type="scientific">Pelodictyon phaeoclathratiforme (strain DSM 5477 / BU-1)</name>
    <dbReference type="NCBI Taxonomy" id="324925"/>
    <lineage>
        <taxon>Bacteria</taxon>
        <taxon>Pseudomonadati</taxon>
        <taxon>Chlorobiota</taxon>
        <taxon>Chlorobiia</taxon>
        <taxon>Chlorobiales</taxon>
        <taxon>Chlorobiaceae</taxon>
        <taxon>Chlorobium/Pelodictyon group</taxon>
        <taxon>Pelodictyon</taxon>
    </lineage>
</organism>
<dbReference type="Gene3D" id="3.40.50.300">
    <property type="entry name" value="P-loop containing nucleotide triphosphate hydrolases"/>
    <property type="match status" value="1"/>
</dbReference>
<dbReference type="KEGG" id="pph:Ppha_0519"/>
<protein>
    <submittedName>
        <fullName evidence="18">Capsular exopolysaccharide family</fullName>
        <ecNumber evidence="18">2.7.10.2</ecNumber>
    </submittedName>
</protein>
<dbReference type="InterPro" id="IPR032807">
    <property type="entry name" value="GNVR"/>
</dbReference>
<feature type="domain" description="AAA" evidence="16">
    <location>
        <begin position="618"/>
        <end position="728"/>
    </location>
</feature>
<dbReference type="InterPro" id="IPR027417">
    <property type="entry name" value="P-loop_NTPase"/>
</dbReference>
<evidence type="ECO:0000313" key="18">
    <source>
        <dbReference type="EMBL" id="ACF42843.1"/>
    </source>
</evidence>
<dbReference type="Pfam" id="PF13807">
    <property type="entry name" value="GNVR"/>
    <property type="match status" value="1"/>
</dbReference>
<dbReference type="InterPro" id="IPR025669">
    <property type="entry name" value="AAA_dom"/>
</dbReference>
<dbReference type="InterPro" id="IPR005702">
    <property type="entry name" value="Wzc-like_C"/>
</dbReference>
<dbReference type="eggNOG" id="COG3206">
    <property type="taxonomic scope" value="Bacteria"/>
</dbReference>
<evidence type="ECO:0000256" key="11">
    <source>
        <dbReference type="ARBA" id="ARBA00023136"/>
    </source>
</evidence>
<dbReference type="AlphaFoldDB" id="B4SD09"/>
<evidence type="ECO:0000256" key="13">
    <source>
        <dbReference type="ARBA" id="ARBA00053015"/>
    </source>
</evidence>
<dbReference type="InterPro" id="IPR003856">
    <property type="entry name" value="LPS_length_determ_N"/>
</dbReference>
<gene>
    <name evidence="18" type="ordered locus">Ppha_0519</name>
</gene>
<dbReference type="CDD" id="cd05387">
    <property type="entry name" value="BY-kinase"/>
    <property type="match status" value="1"/>
</dbReference>
<dbReference type="eggNOG" id="COG0489">
    <property type="taxonomic scope" value="Bacteria"/>
</dbReference>
<evidence type="ECO:0000256" key="3">
    <source>
        <dbReference type="ARBA" id="ARBA00022475"/>
    </source>
</evidence>
<evidence type="ECO:0000256" key="9">
    <source>
        <dbReference type="ARBA" id="ARBA00022840"/>
    </source>
</evidence>
<keyword evidence="8" id="KW-0418">Kinase</keyword>
<dbReference type="Pfam" id="PF02706">
    <property type="entry name" value="Wzz"/>
    <property type="match status" value="1"/>
</dbReference>
<dbReference type="STRING" id="324925.Ppha_0519"/>
<dbReference type="NCBIfam" id="TIGR01007">
    <property type="entry name" value="eps_fam"/>
    <property type="match status" value="1"/>
</dbReference>
<comment type="catalytic activity">
    <reaction evidence="13">
        <text>L-tyrosyl-[protein] + ATP = O-phospho-L-tyrosyl-[protein] + ADP + H(+)</text>
        <dbReference type="Rhea" id="RHEA:10596"/>
        <dbReference type="Rhea" id="RHEA-COMP:10136"/>
        <dbReference type="Rhea" id="RHEA-COMP:20101"/>
        <dbReference type="ChEBI" id="CHEBI:15378"/>
        <dbReference type="ChEBI" id="CHEBI:30616"/>
        <dbReference type="ChEBI" id="CHEBI:46858"/>
        <dbReference type="ChEBI" id="CHEBI:61978"/>
        <dbReference type="ChEBI" id="CHEBI:456216"/>
    </reaction>
</comment>
<dbReference type="EC" id="2.7.10.2" evidence="18"/>
<evidence type="ECO:0000256" key="4">
    <source>
        <dbReference type="ARBA" id="ARBA00022519"/>
    </source>
</evidence>
<evidence type="ECO:0000313" key="19">
    <source>
        <dbReference type="Proteomes" id="UP000002724"/>
    </source>
</evidence>
<accession>B4SD09</accession>
<keyword evidence="19" id="KW-1185">Reference proteome</keyword>
<dbReference type="PANTHER" id="PTHR32309:SF31">
    <property type="entry name" value="CAPSULAR EXOPOLYSACCHARIDE FAMILY"/>
    <property type="match status" value="1"/>
</dbReference>
<proteinExistence type="inferred from homology"/>
<dbReference type="GO" id="GO:0004715">
    <property type="term" value="F:non-membrane spanning protein tyrosine kinase activity"/>
    <property type="evidence" value="ECO:0007669"/>
    <property type="project" value="UniProtKB-EC"/>
</dbReference>
<keyword evidence="6 14" id="KW-0812">Transmembrane</keyword>
<evidence type="ECO:0000256" key="1">
    <source>
        <dbReference type="ARBA" id="ARBA00004429"/>
    </source>
</evidence>
<keyword evidence="5 18" id="KW-0808">Transferase</keyword>
<keyword evidence="12" id="KW-0829">Tyrosine-protein kinase</keyword>
<dbReference type="InterPro" id="IPR050445">
    <property type="entry name" value="Bact_polysacc_biosynth/exp"/>
</dbReference>
<reference evidence="18 19" key="1">
    <citation type="submission" date="2008-06" db="EMBL/GenBank/DDBJ databases">
        <title>Complete sequence of Pelodictyon phaeoclathratiforme BU-1.</title>
        <authorList>
            <consortium name="US DOE Joint Genome Institute"/>
            <person name="Lucas S."/>
            <person name="Copeland A."/>
            <person name="Lapidus A."/>
            <person name="Glavina del Rio T."/>
            <person name="Dalin E."/>
            <person name="Tice H."/>
            <person name="Bruce D."/>
            <person name="Goodwin L."/>
            <person name="Pitluck S."/>
            <person name="Schmutz J."/>
            <person name="Larimer F."/>
            <person name="Land M."/>
            <person name="Hauser L."/>
            <person name="Kyrpides N."/>
            <person name="Mikhailova N."/>
            <person name="Liu Z."/>
            <person name="Li T."/>
            <person name="Zhao F."/>
            <person name="Overmann J."/>
            <person name="Bryant D.A."/>
            <person name="Richardson P."/>
        </authorList>
    </citation>
    <scope>NUCLEOTIDE SEQUENCE [LARGE SCALE GENOMIC DNA]</scope>
    <source>
        <strain evidence="19">DSM 5477 / BU-1</strain>
    </source>
</reference>
<keyword evidence="3" id="KW-1003">Cell membrane</keyword>
<evidence type="ECO:0000256" key="12">
    <source>
        <dbReference type="ARBA" id="ARBA00023137"/>
    </source>
</evidence>
<evidence type="ECO:0000256" key="7">
    <source>
        <dbReference type="ARBA" id="ARBA00022741"/>
    </source>
</evidence>
<sequence>MMVEKETTLSTQSNNEQTQGSEISLGEILKIILRRKYGILLILIASLVMAWIYNKAQTPEYHAVSVMMINENKAPGDLLATLLGPSAGVDTKSARKDVELLQSHPIAELTVKELYKTTRKDSLEFFGKRKYVSPIDFLFSAIDVFHPLNADQKAEAWHYSDALLRFHAMQLKDRIRVIPLRDTNLLQVSVASPFADEAVFLTNILCQTYKNADIIRNSEKYTQANKFIAEMIQDQQQKVGEADNALSQYMQANKIYEVSGNTGAILAKVVDADARYNDIKAESRIASNSLAFLEKKLSDTDREISSRIAKNVNSQLGAIMDELRTLESDYIKMVREKGIDNPEVKIKRQQLDVVKTRYEQLSRSKIAGEIGYAGKAQKFSFDMVSEKLQIERKLNDLNFSASEFSLLKQYYESQLSMLPIKQQEFIKLQRDKEVVGKTYLYLKEKLDETRIMLGSEVGGVSIIGSAFKPFSPEKPVLSRDLLAGFILGGLLAVLYTFGAEMADNTVKDDLFFRDLGLTVLSVIPLVGQKGQTPFLDNKESFIKRFLYSKSQAFREKVLSEASVKGALPMPMITDSLSSAFAESFRTLRTALDYSRVDFSRIDSSLKFILVSGTAMTEGKSTVCANLGMAYAISGKKTLIIDCDLRRASQHKKLNVKREPGLTDFLYSQQANIDESFFQPTHIENLFVLSAGKKVPNPNEILGSQKMIRLLKELDGKFDKVVFDSPPLFLSDAAQLAHSVDGVLLAARMHFTNKDPIRNFAVDHFLRPLILGVAMIESRDSQRYGYGYGKYGYGKYGYGKYGYGKYGYGKYGYGQYEEEA</sequence>
<feature type="domain" description="Tyrosine-protein kinase G-rich" evidence="17">
    <location>
        <begin position="422"/>
        <end position="497"/>
    </location>
</feature>
<keyword evidence="9" id="KW-0067">ATP-binding</keyword>
<evidence type="ECO:0000256" key="2">
    <source>
        <dbReference type="ARBA" id="ARBA00008883"/>
    </source>
</evidence>
<comment type="similarity">
    <text evidence="2">Belongs to the etk/wzc family.</text>
</comment>
<dbReference type="HOGENOM" id="CLU_009912_2_1_10"/>
<keyword evidence="4" id="KW-0997">Cell inner membrane</keyword>
<evidence type="ECO:0000256" key="5">
    <source>
        <dbReference type="ARBA" id="ARBA00022679"/>
    </source>
</evidence>
<evidence type="ECO:0000256" key="14">
    <source>
        <dbReference type="SAM" id="Phobius"/>
    </source>
</evidence>
<evidence type="ECO:0000256" key="6">
    <source>
        <dbReference type="ARBA" id="ARBA00022692"/>
    </source>
</evidence>
<evidence type="ECO:0000259" key="16">
    <source>
        <dbReference type="Pfam" id="PF13614"/>
    </source>
</evidence>
<name>B4SD09_PELPB</name>
<feature type="domain" description="Polysaccharide chain length determinant N-terminal" evidence="15">
    <location>
        <begin position="22"/>
        <end position="114"/>
    </location>
</feature>
<evidence type="ECO:0000259" key="15">
    <source>
        <dbReference type="Pfam" id="PF02706"/>
    </source>
</evidence>
<dbReference type="GO" id="GO:0005524">
    <property type="term" value="F:ATP binding"/>
    <property type="evidence" value="ECO:0007669"/>
    <property type="project" value="UniProtKB-KW"/>
</dbReference>
<dbReference type="PANTHER" id="PTHR32309">
    <property type="entry name" value="TYROSINE-PROTEIN KINASE"/>
    <property type="match status" value="1"/>
</dbReference>
<feature type="transmembrane region" description="Helical" evidence="14">
    <location>
        <begin position="37"/>
        <end position="53"/>
    </location>
</feature>
<evidence type="ECO:0000259" key="17">
    <source>
        <dbReference type="Pfam" id="PF13807"/>
    </source>
</evidence>
<dbReference type="Pfam" id="PF13614">
    <property type="entry name" value="AAA_31"/>
    <property type="match status" value="1"/>
</dbReference>
<dbReference type="OrthoDB" id="9794577at2"/>
<keyword evidence="7" id="KW-0547">Nucleotide-binding</keyword>
<dbReference type="SUPFAM" id="SSF52540">
    <property type="entry name" value="P-loop containing nucleoside triphosphate hydrolases"/>
    <property type="match status" value="1"/>
</dbReference>
<dbReference type="RefSeq" id="WP_012507338.1">
    <property type="nucleotide sequence ID" value="NC_011060.1"/>
</dbReference>
<dbReference type="EMBL" id="CP001110">
    <property type="protein sequence ID" value="ACF42843.1"/>
    <property type="molecule type" value="Genomic_DNA"/>
</dbReference>
<keyword evidence="11 14" id="KW-0472">Membrane</keyword>
<dbReference type="Proteomes" id="UP000002724">
    <property type="component" value="Chromosome"/>
</dbReference>
<keyword evidence="10 14" id="KW-1133">Transmembrane helix</keyword>
<dbReference type="GO" id="GO:0005886">
    <property type="term" value="C:plasma membrane"/>
    <property type="evidence" value="ECO:0007669"/>
    <property type="project" value="UniProtKB-SubCell"/>
</dbReference>
<evidence type="ECO:0000256" key="10">
    <source>
        <dbReference type="ARBA" id="ARBA00022989"/>
    </source>
</evidence>